<dbReference type="Proteomes" id="UP000886611">
    <property type="component" value="Unassembled WGS sequence"/>
</dbReference>
<dbReference type="Gene3D" id="1.10.390.10">
    <property type="entry name" value="Neutral Protease Domain 2"/>
    <property type="match status" value="1"/>
</dbReference>
<comment type="similarity">
    <text evidence="2">Belongs to the peptidase M1 family.</text>
</comment>
<dbReference type="InterPro" id="IPR027268">
    <property type="entry name" value="Peptidase_M4/M1_CTD_sf"/>
</dbReference>
<dbReference type="Gene3D" id="1.25.40.320">
    <property type="entry name" value="Peptidase M1, leukotriene A4 hydrolase/aminopeptidase C-terminal domain"/>
    <property type="match status" value="1"/>
</dbReference>
<dbReference type="PANTHER" id="PTHR46627:SF1">
    <property type="entry name" value="AMINOPEPTIDASE O"/>
    <property type="match status" value="1"/>
</dbReference>
<dbReference type="InterPro" id="IPR042097">
    <property type="entry name" value="Aminopeptidase_N-like_N_sf"/>
</dbReference>
<dbReference type="GO" id="GO:0006508">
    <property type="term" value="P:proteolysis"/>
    <property type="evidence" value="ECO:0007669"/>
    <property type="project" value="UniProtKB-KW"/>
</dbReference>
<comment type="caution">
    <text evidence="9">The sequence shown here is derived from an EMBL/GenBank/DDBJ whole genome shotgun (WGS) entry which is preliminary data.</text>
</comment>
<dbReference type="InterPro" id="IPR014782">
    <property type="entry name" value="Peptidase_M1_dom"/>
</dbReference>
<dbReference type="PANTHER" id="PTHR46627">
    <property type="entry name" value="AMINOPEPTIDASE O"/>
    <property type="match status" value="1"/>
</dbReference>
<dbReference type="GO" id="GO:0008270">
    <property type="term" value="F:zinc ion binding"/>
    <property type="evidence" value="ECO:0007669"/>
    <property type="project" value="InterPro"/>
</dbReference>
<dbReference type="InterPro" id="IPR016024">
    <property type="entry name" value="ARM-type_fold"/>
</dbReference>
<dbReference type="FunFam" id="2.60.40.1730:FF:000008">
    <property type="entry name" value="aminopeptidase O isoform X1"/>
    <property type="match status" value="1"/>
</dbReference>
<evidence type="ECO:0000256" key="7">
    <source>
        <dbReference type="ARBA" id="ARBA00023049"/>
    </source>
</evidence>
<dbReference type="GO" id="GO:0005730">
    <property type="term" value="C:nucleolus"/>
    <property type="evidence" value="ECO:0007669"/>
    <property type="project" value="InterPro"/>
</dbReference>
<evidence type="ECO:0000313" key="9">
    <source>
        <dbReference type="EMBL" id="KAG2466806.1"/>
    </source>
</evidence>
<dbReference type="GO" id="GO:0070006">
    <property type="term" value="F:metalloaminopeptidase activity"/>
    <property type="evidence" value="ECO:0007669"/>
    <property type="project" value="InterPro"/>
</dbReference>
<feature type="domain" description="Peptidase M1 leukotriene A4 hydrolase/aminopeptidase C-terminal" evidence="8">
    <location>
        <begin position="521"/>
        <end position="619"/>
    </location>
</feature>
<dbReference type="InterPro" id="IPR015211">
    <property type="entry name" value="Peptidase_M1_C"/>
</dbReference>
<dbReference type="Gene3D" id="2.60.40.1730">
    <property type="entry name" value="tricorn interacting facor f3 domain"/>
    <property type="match status" value="1"/>
</dbReference>
<organism evidence="9 10">
    <name type="scientific">Polypterus senegalus</name>
    <name type="common">Senegal bichir</name>
    <dbReference type="NCBI Taxonomy" id="55291"/>
    <lineage>
        <taxon>Eukaryota</taxon>
        <taxon>Metazoa</taxon>
        <taxon>Chordata</taxon>
        <taxon>Craniata</taxon>
        <taxon>Vertebrata</taxon>
        <taxon>Euteleostomi</taxon>
        <taxon>Actinopterygii</taxon>
        <taxon>Polypteriformes</taxon>
        <taxon>Polypteridae</taxon>
        <taxon>Polypterus</taxon>
    </lineage>
</organism>
<dbReference type="InterPro" id="IPR038502">
    <property type="entry name" value="M1_LTA-4_hydro/amino_C_sf"/>
</dbReference>
<evidence type="ECO:0000256" key="5">
    <source>
        <dbReference type="ARBA" id="ARBA00022801"/>
    </source>
</evidence>
<evidence type="ECO:0000256" key="6">
    <source>
        <dbReference type="ARBA" id="ARBA00022833"/>
    </source>
</evidence>
<evidence type="ECO:0000256" key="2">
    <source>
        <dbReference type="ARBA" id="ARBA00010136"/>
    </source>
</evidence>
<feature type="non-terminal residue" evidence="9">
    <location>
        <position position="1"/>
    </location>
</feature>
<dbReference type="Pfam" id="PF01433">
    <property type="entry name" value="Peptidase_M1"/>
    <property type="match status" value="1"/>
</dbReference>
<dbReference type="InterPro" id="IPR033577">
    <property type="entry name" value="AOPep"/>
</dbReference>
<feature type="non-terminal residue" evidence="9">
    <location>
        <position position="620"/>
    </location>
</feature>
<comment type="cofactor">
    <cofactor evidence="1">
        <name>Zn(2+)</name>
        <dbReference type="ChEBI" id="CHEBI:29105"/>
    </cofactor>
</comment>
<keyword evidence="4" id="KW-0479">Metal-binding</keyword>
<keyword evidence="6" id="KW-0862">Zinc</keyword>
<proteinExistence type="inferred from homology"/>
<keyword evidence="10" id="KW-1185">Reference proteome</keyword>
<dbReference type="EMBL" id="JAATIS010001241">
    <property type="protein sequence ID" value="KAG2466806.1"/>
    <property type="molecule type" value="Genomic_DNA"/>
</dbReference>
<evidence type="ECO:0000313" key="10">
    <source>
        <dbReference type="Proteomes" id="UP000886611"/>
    </source>
</evidence>
<evidence type="ECO:0000256" key="1">
    <source>
        <dbReference type="ARBA" id="ARBA00001947"/>
    </source>
</evidence>
<keyword evidence="9" id="KW-0031">Aminopeptidase</keyword>
<protein>
    <submittedName>
        <fullName evidence="9">AMPO Aminopeptidase</fullName>
    </submittedName>
</protein>
<keyword evidence="5" id="KW-0378">Hydrolase</keyword>
<dbReference type="AlphaFoldDB" id="A0A8X7XEQ8"/>
<dbReference type="SMART" id="SM01263">
    <property type="entry name" value="Leuk-A4-hydro_C"/>
    <property type="match status" value="1"/>
</dbReference>
<name>A0A8X7XEQ8_POLSE</name>
<accession>A0A8X7XEQ8</accession>
<dbReference type="Pfam" id="PF09127">
    <property type="entry name" value="Leuk-A4-hydro_C"/>
    <property type="match status" value="1"/>
</dbReference>
<evidence type="ECO:0000256" key="3">
    <source>
        <dbReference type="ARBA" id="ARBA00022670"/>
    </source>
</evidence>
<evidence type="ECO:0000259" key="8">
    <source>
        <dbReference type="SMART" id="SM01263"/>
    </source>
</evidence>
<keyword evidence="3" id="KW-0645">Protease</keyword>
<dbReference type="SUPFAM" id="SSF48371">
    <property type="entry name" value="ARM repeat"/>
    <property type="match status" value="1"/>
</dbReference>
<evidence type="ECO:0000256" key="4">
    <source>
        <dbReference type="ARBA" id="ARBA00022723"/>
    </source>
</evidence>
<reference evidence="9 10" key="1">
    <citation type="journal article" date="2021" name="Cell">
        <title>Tracing the genetic footprints of vertebrate landing in non-teleost ray-finned fishes.</title>
        <authorList>
            <person name="Bi X."/>
            <person name="Wang K."/>
            <person name="Yang L."/>
            <person name="Pan H."/>
            <person name="Jiang H."/>
            <person name="Wei Q."/>
            <person name="Fang M."/>
            <person name="Yu H."/>
            <person name="Zhu C."/>
            <person name="Cai Y."/>
            <person name="He Y."/>
            <person name="Gan X."/>
            <person name="Zeng H."/>
            <person name="Yu D."/>
            <person name="Zhu Y."/>
            <person name="Jiang H."/>
            <person name="Qiu Q."/>
            <person name="Yang H."/>
            <person name="Zhang Y.E."/>
            <person name="Wang W."/>
            <person name="Zhu M."/>
            <person name="He S."/>
            <person name="Zhang G."/>
        </authorList>
    </citation>
    <scope>NUCLEOTIDE SEQUENCE [LARGE SCALE GENOMIC DNA]</scope>
    <source>
        <strain evidence="9">Bchr_013</strain>
    </source>
</reference>
<keyword evidence="7" id="KW-0482">Metalloprotease</keyword>
<gene>
    <name evidence="9" type="primary">Aopep</name>
    <name evidence="9" type="ORF">GTO96_0020562</name>
</gene>
<dbReference type="SUPFAM" id="SSF55486">
    <property type="entry name" value="Metalloproteases ('zincins'), catalytic domain"/>
    <property type="match status" value="1"/>
</dbReference>
<dbReference type="SUPFAM" id="SSF63737">
    <property type="entry name" value="Leukotriene A4 hydrolase N-terminal domain"/>
    <property type="match status" value="1"/>
</dbReference>
<sequence length="620" mass="70476">MLVRHYVLDLAVNFKKRVISGNIVLFFETGKEADTICKPAREQDCPESCKLCKQETPYLTDFPVTSASTHSTLFDANDVSGWGSNRKDNSHKNCRHGNIMLTSGISKEGCRDTEDCGSEDFVLVLDCCDLLVVKVEEVSNCIEPHIKKLVSRISGQDAVTQQPMKKEKIHAIDELVSLPASLWQEQHEMYLECSRALGCGELRFETDSWSLQIRKPGIKTARDFPHILRIWYETKPSGGSVRWTRDQSGRQCVYTAGSPINNRALFPCQEPPVAMSTWQATVQAPSECVVLLSGENTAVPIDTPQGLSNWFYYVTMPMPASTFTIAVGHWIEVNLKHTLICDTNDSTETAATQTHSPHIIFLSQSILPGKSYLCGARLCHEIAHAWFGLAIGARDWTEEWVSEGFATFLEDVIWACAQKLPQEEAVKQQELKAFLRFRRLRDELQISEEQLQILRPQGERTGEVSESGSSQVKHGLNPDKIFMQVHYLKDFLKMLLGHFPEIERQGLPLESINEVWLDSAGIPKPLLEECNIWLKNQLVQEVKQEVRHRWCELVVKHKYTKAYKDVEQFLTQDQAMGVYLYGELMVNEDARQQMIARNCFTAVQEEMDPASRNVVEEMIF</sequence>